<feature type="region of interest" description="Disordered" evidence="3">
    <location>
        <begin position="519"/>
        <end position="546"/>
    </location>
</feature>
<keyword evidence="4" id="KW-1133">Transmembrane helix</keyword>
<keyword evidence="4" id="KW-0812">Transmembrane</keyword>
<dbReference type="InterPro" id="IPR004995">
    <property type="entry name" value="Spore_Ger"/>
</dbReference>
<comment type="similarity">
    <text evidence="1">Belongs to the GerABKA family.</text>
</comment>
<dbReference type="RefSeq" id="WP_151865368.1">
    <property type="nucleotide sequence ID" value="NZ_WBZB01000014.1"/>
</dbReference>
<organism evidence="5 6">
    <name type="scientific">Alkaliphilus serpentinus</name>
    <dbReference type="NCBI Taxonomy" id="1482731"/>
    <lineage>
        <taxon>Bacteria</taxon>
        <taxon>Bacillati</taxon>
        <taxon>Bacillota</taxon>
        <taxon>Clostridia</taxon>
        <taxon>Peptostreptococcales</taxon>
        <taxon>Natronincolaceae</taxon>
        <taxon>Alkaliphilus</taxon>
    </lineage>
</organism>
<dbReference type="Pfam" id="PF03323">
    <property type="entry name" value="GerA"/>
    <property type="match status" value="1"/>
</dbReference>
<reference evidence="5 6" key="1">
    <citation type="submission" date="2019-10" db="EMBL/GenBank/DDBJ databases">
        <title>Alkaliphilus serpentinus sp. nov. and Alkaliphilus pronyensis sp. nov., two novel anaerobic alkaliphilic species isolated from the serpentinized-hosted hydrothermal field of the Prony Bay (New Caledonia).</title>
        <authorList>
            <person name="Postec A."/>
        </authorList>
    </citation>
    <scope>NUCLEOTIDE SEQUENCE [LARGE SCALE GENOMIC DNA]</scope>
    <source>
        <strain evidence="5 6">LacT</strain>
    </source>
</reference>
<dbReference type="GO" id="GO:0009847">
    <property type="term" value="P:spore germination"/>
    <property type="evidence" value="ECO:0007669"/>
    <property type="project" value="InterPro"/>
</dbReference>
<dbReference type="InterPro" id="IPR050768">
    <property type="entry name" value="UPF0353/GerABKA_families"/>
</dbReference>
<evidence type="ECO:0000256" key="3">
    <source>
        <dbReference type="SAM" id="MobiDB-lite"/>
    </source>
</evidence>
<keyword evidence="6" id="KW-1185">Reference proteome</keyword>
<evidence type="ECO:0000256" key="1">
    <source>
        <dbReference type="ARBA" id="ARBA00005278"/>
    </source>
</evidence>
<dbReference type="PANTHER" id="PTHR22550">
    <property type="entry name" value="SPORE GERMINATION PROTEIN"/>
    <property type="match status" value="1"/>
</dbReference>
<dbReference type="OrthoDB" id="9772630at2"/>
<evidence type="ECO:0000313" key="5">
    <source>
        <dbReference type="EMBL" id="KAB3531089.1"/>
    </source>
</evidence>
<name>A0A833MAI9_9FIRM</name>
<dbReference type="EMBL" id="WBZB01000014">
    <property type="protein sequence ID" value="KAB3531089.1"/>
    <property type="molecule type" value="Genomic_DNA"/>
</dbReference>
<feature type="transmembrane region" description="Helical" evidence="4">
    <location>
        <begin position="329"/>
        <end position="351"/>
    </location>
</feature>
<protein>
    <submittedName>
        <fullName evidence="5">Spore germination protein</fullName>
    </submittedName>
</protein>
<dbReference type="PANTHER" id="PTHR22550:SF5">
    <property type="entry name" value="LEUCINE ZIPPER PROTEIN 4"/>
    <property type="match status" value="1"/>
</dbReference>
<proteinExistence type="inferred from homology"/>
<comment type="caution">
    <text evidence="5">The sequence shown here is derived from an EMBL/GenBank/DDBJ whole genome shotgun (WGS) entry which is preliminary data.</text>
</comment>
<evidence type="ECO:0000256" key="4">
    <source>
        <dbReference type="SAM" id="Phobius"/>
    </source>
</evidence>
<dbReference type="PIRSF" id="PIRSF005690">
    <property type="entry name" value="GerBA"/>
    <property type="match status" value="1"/>
</dbReference>
<sequence>MKKLKKRSRKSLHKACEGYINQNHAESLSNEDASLIGFTLSLKENIDIIKSLLSHSDDIIIRHFKIPTIPSIEGAIVFIKSIVDLKLVESNILAPLMLGLKDQSSEELGYFHANIKALLEENLSSHSIESYNDAKAAVLEALGGNGIIFVDGFPAGITVAIGKGSNKESAEPQTERVVKGPQQGFVEDSSVNLAMIRRRIKSTDLVIREFQLGKETKSNIVVAYLKTIAEPAIVDEVLNRLDDVGRNVDGITSTGGIEDYITDNPLSLFQADFSTERPDRASAMLLEGRIAIIYDGSPFVLMAPSIVADFFSTSEDYYLNFYFATFNRLIRYFGALVVMFLPAIYVAVTTYHQEMLPTRLALTLAGTRSGVPYPAYFEALFMEMAFEALREAGIRLPTHIGQAVSIVGALIIGQSAVEAGLVSPAVVIIVATTAIFSFTIPFSNFSLGLRLTRFINMTLAALLGIYGIIAGFLFIGLTLSSLRSFGVPFMAPFAPTNLQDMRDYFLRLPQWAIKKRSSHVANKQNLTKKQDHLKPQPPMEEGGDGH</sequence>
<dbReference type="AlphaFoldDB" id="A0A833MAI9"/>
<evidence type="ECO:0000313" key="6">
    <source>
        <dbReference type="Proteomes" id="UP000465601"/>
    </source>
</evidence>
<accession>A0A833MAI9</accession>
<dbReference type="Proteomes" id="UP000465601">
    <property type="component" value="Unassembled WGS sequence"/>
</dbReference>
<keyword evidence="2 4" id="KW-0472">Membrane</keyword>
<feature type="transmembrane region" description="Helical" evidence="4">
    <location>
        <begin position="454"/>
        <end position="479"/>
    </location>
</feature>
<evidence type="ECO:0000256" key="2">
    <source>
        <dbReference type="ARBA" id="ARBA00023136"/>
    </source>
</evidence>
<dbReference type="GO" id="GO:0016020">
    <property type="term" value="C:membrane"/>
    <property type="evidence" value="ECO:0007669"/>
    <property type="project" value="InterPro"/>
</dbReference>
<feature type="transmembrane region" description="Helical" evidence="4">
    <location>
        <begin position="422"/>
        <end position="442"/>
    </location>
</feature>
<gene>
    <name evidence="5" type="ORF">F8153_05490</name>
</gene>